<dbReference type="AlphaFoldDB" id="A0A444YT08"/>
<protein>
    <submittedName>
        <fullName evidence="1">Uncharacterized protein</fullName>
    </submittedName>
</protein>
<comment type="caution">
    <text evidence="1">The sequence shown here is derived from an EMBL/GenBank/DDBJ whole genome shotgun (WGS) entry which is preliminary data.</text>
</comment>
<organism evidence="1 2">
    <name type="scientific">Arachis hypogaea</name>
    <name type="common">Peanut</name>
    <dbReference type="NCBI Taxonomy" id="3818"/>
    <lineage>
        <taxon>Eukaryota</taxon>
        <taxon>Viridiplantae</taxon>
        <taxon>Streptophyta</taxon>
        <taxon>Embryophyta</taxon>
        <taxon>Tracheophyta</taxon>
        <taxon>Spermatophyta</taxon>
        <taxon>Magnoliopsida</taxon>
        <taxon>eudicotyledons</taxon>
        <taxon>Gunneridae</taxon>
        <taxon>Pentapetalae</taxon>
        <taxon>rosids</taxon>
        <taxon>fabids</taxon>
        <taxon>Fabales</taxon>
        <taxon>Fabaceae</taxon>
        <taxon>Papilionoideae</taxon>
        <taxon>50 kb inversion clade</taxon>
        <taxon>dalbergioids sensu lato</taxon>
        <taxon>Dalbergieae</taxon>
        <taxon>Pterocarpus clade</taxon>
        <taxon>Arachis</taxon>
    </lineage>
</organism>
<gene>
    <name evidence="1" type="ORF">Ahy_B06g084907</name>
</gene>
<dbReference type="EMBL" id="SDMP01000016">
    <property type="protein sequence ID" value="RYR05057.1"/>
    <property type="molecule type" value="Genomic_DNA"/>
</dbReference>
<keyword evidence="2" id="KW-1185">Reference proteome</keyword>
<dbReference type="Proteomes" id="UP000289738">
    <property type="component" value="Chromosome B06"/>
</dbReference>
<name>A0A444YT08_ARAHY</name>
<accession>A0A444YT08</accession>
<reference evidence="1 2" key="1">
    <citation type="submission" date="2019-01" db="EMBL/GenBank/DDBJ databases">
        <title>Sequencing of cultivated peanut Arachis hypogaea provides insights into genome evolution and oil improvement.</title>
        <authorList>
            <person name="Chen X."/>
        </authorList>
    </citation>
    <scope>NUCLEOTIDE SEQUENCE [LARGE SCALE GENOMIC DNA]</scope>
    <source>
        <strain evidence="2">cv. Fuhuasheng</strain>
        <tissue evidence="1">Leaves</tissue>
    </source>
</reference>
<proteinExistence type="predicted"/>
<sequence length="202" mass="22915">MAKQKAIAQIYRDWEESYNKALQSCCPETICELRVVAYYNGNCLVCDCSMCSFTPIPYDEPAPGDIVASRLKYARKLRGDETVRYSAPCQSRTDLRGIALTSDQRYEAEMHPQRISPRPSAPPDSCWTARHHASQVVRCPRWPDAADLLNQMDHEVREVEEVEAVEVAGVNHRRLLGCLHDLYVYRTRPPPPTPHSTGLDKA</sequence>
<evidence type="ECO:0000313" key="1">
    <source>
        <dbReference type="EMBL" id="RYR05057.1"/>
    </source>
</evidence>
<evidence type="ECO:0000313" key="2">
    <source>
        <dbReference type="Proteomes" id="UP000289738"/>
    </source>
</evidence>